<keyword evidence="2" id="KW-1185">Reference proteome</keyword>
<reference evidence="1 2" key="1">
    <citation type="journal article" date="2013" name="Curr. Biol.">
        <title>The Genome of the Foraminiferan Reticulomyxa filosa.</title>
        <authorList>
            <person name="Glockner G."/>
            <person name="Hulsmann N."/>
            <person name="Schleicher M."/>
            <person name="Noegel A.A."/>
            <person name="Eichinger L."/>
            <person name="Gallinger C."/>
            <person name="Pawlowski J."/>
            <person name="Sierra R."/>
            <person name="Euteneuer U."/>
            <person name="Pillet L."/>
            <person name="Moustafa A."/>
            <person name="Platzer M."/>
            <person name="Groth M."/>
            <person name="Szafranski K."/>
            <person name="Schliwa M."/>
        </authorList>
    </citation>
    <scope>NUCLEOTIDE SEQUENCE [LARGE SCALE GENOMIC DNA]</scope>
</reference>
<gene>
    <name evidence="1" type="ORF">RFI_29719</name>
</gene>
<name>X6M250_RETFI</name>
<comment type="caution">
    <text evidence="1">The sequence shown here is derived from an EMBL/GenBank/DDBJ whole genome shotgun (WGS) entry which is preliminary data.</text>
</comment>
<organism evidence="1 2">
    <name type="scientific">Reticulomyxa filosa</name>
    <dbReference type="NCBI Taxonomy" id="46433"/>
    <lineage>
        <taxon>Eukaryota</taxon>
        <taxon>Sar</taxon>
        <taxon>Rhizaria</taxon>
        <taxon>Retaria</taxon>
        <taxon>Foraminifera</taxon>
        <taxon>Monothalamids</taxon>
        <taxon>Reticulomyxidae</taxon>
        <taxon>Reticulomyxa</taxon>
    </lineage>
</organism>
<sequence length="113" mass="13686">MEWLFGKISLFFQRKEKVHLAPFFQQKCIDIKKCFMKCRGCCKKNLCTNIYQKNDLKKKQTIKKSVRNQKKVAKKWTKIKITSMDKPTFFEKYQTKFLPNQPTKQKERGKKQK</sequence>
<dbReference type="AlphaFoldDB" id="X6M250"/>
<accession>X6M250</accession>
<evidence type="ECO:0000313" key="2">
    <source>
        <dbReference type="Proteomes" id="UP000023152"/>
    </source>
</evidence>
<evidence type="ECO:0000313" key="1">
    <source>
        <dbReference type="EMBL" id="ETO07671.1"/>
    </source>
</evidence>
<protein>
    <submittedName>
        <fullName evidence="1">Uncharacterized protein</fullName>
    </submittedName>
</protein>
<dbReference type="EMBL" id="ASPP01025873">
    <property type="protein sequence ID" value="ETO07671.1"/>
    <property type="molecule type" value="Genomic_DNA"/>
</dbReference>
<dbReference type="Proteomes" id="UP000023152">
    <property type="component" value="Unassembled WGS sequence"/>
</dbReference>
<proteinExistence type="predicted"/>